<dbReference type="InterPro" id="IPR041381">
    <property type="entry name" value="JAK1-3/TYK2_PHL_dom"/>
</dbReference>
<comment type="cofactor">
    <cofactor evidence="1">
        <name>Mg(2+)</name>
        <dbReference type="ChEBI" id="CHEBI:18420"/>
    </cofactor>
</comment>
<dbReference type="GO" id="GO:0016020">
    <property type="term" value="C:membrane"/>
    <property type="evidence" value="ECO:0007669"/>
    <property type="project" value="InterPro"/>
</dbReference>
<dbReference type="Pfam" id="PF18379">
    <property type="entry name" value="FERM_F1"/>
    <property type="match status" value="1"/>
</dbReference>
<dbReference type="InterPro" id="IPR051286">
    <property type="entry name" value="JAK"/>
</dbReference>
<keyword evidence="5" id="KW-0677">Repeat</keyword>
<protein>
    <recommendedName>
        <fullName evidence="13">Tyrosine-protein kinase</fullName>
        <ecNumber evidence="13">2.7.10.2</ecNumber>
    </recommendedName>
</protein>
<evidence type="ECO:0000256" key="11">
    <source>
        <dbReference type="ARBA" id="ARBA00023137"/>
    </source>
</evidence>
<keyword evidence="20" id="KW-1185">Reference proteome</keyword>
<keyword evidence="8 13" id="KW-0067">ATP-binding</keyword>
<feature type="domain" description="FERM" evidence="18">
    <location>
        <begin position="1"/>
        <end position="346"/>
    </location>
</feature>
<keyword evidence="9" id="KW-0460">Magnesium</keyword>
<dbReference type="FunFam" id="1.10.510.10:FF:000114">
    <property type="entry name" value="Tyrosine-protein kinase JAK2"/>
    <property type="match status" value="1"/>
</dbReference>
<dbReference type="FunFam" id="1.10.510.10:FF:000110">
    <property type="entry name" value="Tyrosine-protein kinase"/>
    <property type="match status" value="1"/>
</dbReference>
<keyword evidence="11 13" id="KW-0829">Tyrosine-protein kinase</keyword>
<dbReference type="Pfam" id="PF21990">
    <property type="entry name" value="SH2_1"/>
    <property type="match status" value="1"/>
</dbReference>
<evidence type="ECO:0000313" key="20">
    <source>
        <dbReference type="Proteomes" id="UP000265100"/>
    </source>
</evidence>
<keyword evidence="10" id="KW-0727">SH2 domain</keyword>
<dbReference type="InterPro" id="IPR019748">
    <property type="entry name" value="FERM_central"/>
</dbReference>
<dbReference type="PRINTS" id="PR01824">
    <property type="entry name" value="JANUSKINASE1"/>
</dbReference>
<keyword evidence="2" id="KW-0597">Phosphoprotein</keyword>
<dbReference type="Ensembl" id="ENSACLT00000094247.1">
    <property type="protein sequence ID" value="ENSACLP00000055217.1"/>
    <property type="gene ID" value="ENSACLG00000001880.2"/>
</dbReference>
<dbReference type="Pfam" id="PF07714">
    <property type="entry name" value="PK_Tyr_Ser-Thr"/>
    <property type="match status" value="2"/>
</dbReference>
<proteinExistence type="inferred from homology"/>
<dbReference type="GO" id="GO:0004715">
    <property type="term" value="F:non-membrane spanning protein tyrosine kinase activity"/>
    <property type="evidence" value="ECO:0007669"/>
    <property type="project" value="UniProtKB-UniRule"/>
</dbReference>
<evidence type="ECO:0000259" key="18">
    <source>
        <dbReference type="PROSITE" id="PS50057"/>
    </source>
</evidence>
<dbReference type="GO" id="GO:0019221">
    <property type="term" value="P:cytokine-mediated signaling pathway"/>
    <property type="evidence" value="ECO:0007669"/>
    <property type="project" value="TreeGrafter"/>
</dbReference>
<dbReference type="PROSITE" id="PS00107">
    <property type="entry name" value="PROTEIN_KINASE_ATP"/>
    <property type="match status" value="1"/>
</dbReference>
<evidence type="ECO:0000256" key="8">
    <source>
        <dbReference type="ARBA" id="ARBA00022840"/>
    </source>
</evidence>
<dbReference type="InterPro" id="IPR041046">
    <property type="entry name" value="FERM_F2"/>
</dbReference>
<dbReference type="InterPro" id="IPR008266">
    <property type="entry name" value="Tyr_kinase_AS"/>
</dbReference>
<feature type="binding site" evidence="15">
    <location>
        <begin position="807"/>
        <end position="815"/>
    </location>
    <ligand>
        <name>ATP</name>
        <dbReference type="ChEBI" id="CHEBI:30616"/>
    </ligand>
</feature>
<dbReference type="GO" id="GO:0005524">
    <property type="term" value="F:ATP binding"/>
    <property type="evidence" value="ECO:0007669"/>
    <property type="project" value="UniProtKB-UniRule"/>
</dbReference>
<dbReference type="Proteomes" id="UP000265100">
    <property type="component" value="Chromosome 17"/>
</dbReference>
<dbReference type="GeneTree" id="ENSGT00940000157092"/>
<evidence type="ECO:0000256" key="5">
    <source>
        <dbReference type="ARBA" id="ARBA00022737"/>
    </source>
</evidence>
<dbReference type="GO" id="GO:0035556">
    <property type="term" value="P:intracellular signal transduction"/>
    <property type="evidence" value="ECO:0007669"/>
    <property type="project" value="InterPro"/>
</dbReference>
<dbReference type="InterPro" id="IPR000719">
    <property type="entry name" value="Prot_kinase_dom"/>
</dbReference>
<dbReference type="GO" id="GO:0046872">
    <property type="term" value="F:metal ion binding"/>
    <property type="evidence" value="ECO:0007669"/>
    <property type="project" value="UniProtKB-KW"/>
</dbReference>
<evidence type="ECO:0000256" key="9">
    <source>
        <dbReference type="ARBA" id="ARBA00022842"/>
    </source>
</evidence>
<keyword evidence="6 13" id="KW-0547">Nucleotide-binding</keyword>
<dbReference type="AlphaFoldDB" id="A0AAX7TF06"/>
<feature type="domain" description="Protein kinase" evidence="17">
    <location>
        <begin position="801"/>
        <end position="1095"/>
    </location>
</feature>
<evidence type="ECO:0000256" key="3">
    <source>
        <dbReference type="ARBA" id="ARBA00022679"/>
    </source>
</evidence>
<dbReference type="Gene3D" id="3.30.200.20">
    <property type="entry name" value="Phosphorylase Kinase, domain 1"/>
    <property type="match status" value="2"/>
</dbReference>
<evidence type="ECO:0000256" key="4">
    <source>
        <dbReference type="ARBA" id="ARBA00022723"/>
    </source>
</evidence>
<dbReference type="PIRSF" id="PIRSF000636">
    <property type="entry name" value="TyrPK_Jak"/>
    <property type="match status" value="1"/>
</dbReference>
<evidence type="ECO:0000256" key="7">
    <source>
        <dbReference type="ARBA" id="ARBA00022777"/>
    </source>
</evidence>
<accession>A0AAX7TF06</accession>
<dbReference type="InterPro" id="IPR019749">
    <property type="entry name" value="Band_41_domain"/>
</dbReference>
<dbReference type="InterPro" id="IPR000980">
    <property type="entry name" value="SH2"/>
</dbReference>
<evidence type="ECO:0000256" key="15">
    <source>
        <dbReference type="PIRSR" id="PIRSR000636-2"/>
    </source>
</evidence>
<dbReference type="SMART" id="SM00295">
    <property type="entry name" value="B41"/>
    <property type="match status" value="1"/>
</dbReference>
<evidence type="ECO:0000256" key="14">
    <source>
        <dbReference type="PIRSR" id="PIRSR000636-1"/>
    </source>
</evidence>
<evidence type="ECO:0000256" key="10">
    <source>
        <dbReference type="ARBA" id="ARBA00022999"/>
    </source>
</evidence>
<dbReference type="PRINTS" id="PR00109">
    <property type="entry name" value="TYRKINASE"/>
</dbReference>
<dbReference type="GO" id="GO:0005829">
    <property type="term" value="C:cytosol"/>
    <property type="evidence" value="ECO:0007669"/>
    <property type="project" value="TreeGrafter"/>
</dbReference>
<evidence type="ECO:0000256" key="6">
    <source>
        <dbReference type="ARBA" id="ARBA00022741"/>
    </source>
</evidence>
<keyword evidence="7 13" id="KW-0418">Kinase</keyword>
<dbReference type="PROSITE" id="PS50011">
    <property type="entry name" value="PROTEIN_KINASE_DOM"/>
    <property type="match status" value="2"/>
</dbReference>
<feature type="binding site" evidence="15 16">
    <location>
        <position position="834"/>
    </location>
    <ligand>
        <name>ATP</name>
        <dbReference type="ChEBI" id="CHEBI:30616"/>
    </ligand>
</feature>
<dbReference type="PANTHER" id="PTHR45807">
    <property type="entry name" value="TYROSINE-PROTEIN KINASE HOPSCOTCH"/>
    <property type="match status" value="1"/>
</dbReference>
<dbReference type="InterPro" id="IPR041155">
    <property type="entry name" value="FERM_F1"/>
</dbReference>
<reference evidence="19" key="2">
    <citation type="submission" date="2025-08" db="UniProtKB">
        <authorList>
            <consortium name="Ensembl"/>
        </authorList>
    </citation>
    <scope>IDENTIFICATION</scope>
</reference>
<evidence type="ECO:0000256" key="16">
    <source>
        <dbReference type="PROSITE-ProRule" id="PRU10141"/>
    </source>
</evidence>
<dbReference type="SUPFAM" id="SSF56112">
    <property type="entry name" value="Protein kinase-like (PK-like)"/>
    <property type="match status" value="2"/>
</dbReference>
<keyword evidence="4" id="KW-0479">Metal-binding</keyword>
<keyword evidence="3 13" id="KW-0808">Transferase</keyword>
<reference evidence="19" key="3">
    <citation type="submission" date="2025-09" db="UniProtKB">
        <authorList>
            <consortium name="Ensembl"/>
        </authorList>
    </citation>
    <scope>IDENTIFICATION</scope>
</reference>
<dbReference type="Pfam" id="PF18377">
    <property type="entry name" value="FERM_F2"/>
    <property type="match status" value="1"/>
</dbReference>
<organism evidence="19 20">
    <name type="scientific">Astatotilapia calliptera</name>
    <name type="common">Eastern happy</name>
    <name type="synonym">Chromis callipterus</name>
    <dbReference type="NCBI Taxonomy" id="8154"/>
    <lineage>
        <taxon>Eukaryota</taxon>
        <taxon>Metazoa</taxon>
        <taxon>Chordata</taxon>
        <taxon>Craniata</taxon>
        <taxon>Vertebrata</taxon>
        <taxon>Euteleostomi</taxon>
        <taxon>Actinopterygii</taxon>
        <taxon>Neopterygii</taxon>
        <taxon>Teleostei</taxon>
        <taxon>Neoteleostei</taxon>
        <taxon>Acanthomorphata</taxon>
        <taxon>Ovalentaria</taxon>
        <taxon>Cichlomorphae</taxon>
        <taxon>Cichliformes</taxon>
        <taxon>Cichlidae</taxon>
        <taxon>African cichlids</taxon>
        <taxon>Pseudocrenilabrinae</taxon>
        <taxon>Haplochromini</taxon>
        <taxon>Astatotilapia</taxon>
    </lineage>
</organism>
<dbReference type="InterPro" id="IPR035963">
    <property type="entry name" value="FERM_2"/>
</dbReference>
<reference evidence="19" key="1">
    <citation type="submission" date="2018-05" db="EMBL/GenBank/DDBJ databases">
        <authorList>
            <person name="Datahose"/>
        </authorList>
    </citation>
    <scope>NUCLEOTIDE SEQUENCE</scope>
</reference>
<dbReference type="PROSITE" id="PS50057">
    <property type="entry name" value="FERM_3"/>
    <property type="match status" value="1"/>
</dbReference>
<dbReference type="Gene3D" id="1.10.510.10">
    <property type="entry name" value="Transferase(Phosphotransferase) domain 1"/>
    <property type="match status" value="2"/>
</dbReference>
<dbReference type="EC" id="2.7.10.2" evidence="13"/>
<dbReference type="SUPFAM" id="SSF47031">
    <property type="entry name" value="Second domain of FERM"/>
    <property type="match status" value="1"/>
</dbReference>
<dbReference type="InterPro" id="IPR016251">
    <property type="entry name" value="Tyr_kinase_non-rcpt_Jak/Tyk2"/>
</dbReference>
<dbReference type="GO" id="GO:0007259">
    <property type="term" value="P:cell surface receptor signaling pathway via JAK-STAT"/>
    <property type="evidence" value="ECO:0007669"/>
    <property type="project" value="TreeGrafter"/>
</dbReference>
<dbReference type="InterPro" id="IPR017441">
    <property type="entry name" value="Protein_kinase_ATP_BS"/>
</dbReference>
<dbReference type="GO" id="GO:0030154">
    <property type="term" value="P:cell differentiation"/>
    <property type="evidence" value="ECO:0007669"/>
    <property type="project" value="TreeGrafter"/>
</dbReference>
<evidence type="ECO:0000313" key="19">
    <source>
        <dbReference type="Ensembl" id="ENSACLP00000055217.1"/>
    </source>
</evidence>
<dbReference type="PRINTS" id="PR01823">
    <property type="entry name" value="JANUSKINASE"/>
</dbReference>
<dbReference type="Pfam" id="PF17887">
    <property type="entry name" value="Jak1_Phl"/>
    <property type="match status" value="1"/>
</dbReference>
<name>A0AAX7TF06_ASTCA</name>
<gene>
    <name evidence="19" type="primary">JAK1</name>
</gene>
<feature type="domain" description="Protein kinase" evidence="17">
    <location>
        <begin position="507"/>
        <end position="777"/>
    </location>
</feature>
<dbReference type="GO" id="GO:0060397">
    <property type="term" value="P:growth hormone receptor signaling pathway via JAK-STAT"/>
    <property type="evidence" value="ECO:0007669"/>
    <property type="project" value="TreeGrafter"/>
</dbReference>
<dbReference type="InterPro" id="IPR020635">
    <property type="entry name" value="Tyr_kinase_cat_dom"/>
</dbReference>
<evidence type="ECO:0000256" key="12">
    <source>
        <dbReference type="ARBA" id="ARBA00051245"/>
    </source>
</evidence>
<sequence length="1095" mass="125504">LPATTHFHPTISPLCHNLFALYDELTGTWYPPNYEFEVTDETSIKFHYRMRFYFRNWHSSIEGEPYVWRHCISKLKGNSPQKIPEGTPLLDADSLTYLFTQSQNDFQTGVVPLRSPQSEAEQHEIENECLGMAVLAITHYAMNEKMPLSTASHEISYKRFIPDSLNRNIKQRNILTRIRINNVFKKFLTEFNSRTVKDSNITTYDLKIKYLATLEGLVSSMGSEVFEPSSLSVIQEGDFCNGSYYEKIISVCLLCLLCKQSSVACREKGKSKKNKHDAKQKTDKKKDANEGWVVFCDFHEITHTVIKEAMVTIYKQDNKKMVRLVAEALSFAALVDGYFRLTVDAHHYLCKEVAPASVVHNITNGCHGPIRFVLAILFEEDENVPHAVLSNKFIICCMESRPVRQYKNFQIEVTPSSFTLHGTDTSQSTLKELLEHLEGQNLRSDNLQFQLVRCCPPHPGSVFFVCGNESYDVFEKPVIKCCKNLSCRRYTFALILYTIIFWALCCVNQEEHLGIGTKTNIYSGTLKVKGEEEDDAGYTSFQEVKVVLKVLGSGHRDISMAFFETASKMQQVSHKHIVLLYGVCVHHQENIMVEEFVQLGPLDVFMRRQQTPLSTSWKFQVALQLASALSYLEDKKLVHGFVCAKNILLARDGLGNDEGGPFIKLSDPGIPITVLTREECVHRIPWIAPECVRNASSLGVAADKWGFGTTLWEICYDGEVPLKDKKLTEKERFYETECQLATPDCTELAELMTHCMNYDPKKRPFFRAIVREMDQLIEKNPSIKPQPTPDVDPTMFEKRFLRKIRDLGEGHFGKVELCRYDPRGDRTGEMVAVKSLKPENREEQSNNLSREIDILKDLYHENIVKYKGISQEEGGQAIKLIMEYLPLGSLKEYLPRNRARISIPTLLSYSVQICKGMDYLGSQNYIHRDLAARNVLMENETTVKIGDFGLTKSIKDNEGYYTVKDENDSPVFWYAPECLTLCKFYLASDVWSFGVTMYELLTYCDSAKSPMNCFLEMIGKTHGQMTIIRLVKVLQEGKRLPCPKDCPDSVYELMRRCWEQSPERRITFKRLIEELTTAQQLAQQQQQQQNSQPTF</sequence>
<dbReference type="InterPro" id="IPR000299">
    <property type="entry name" value="FERM_domain"/>
</dbReference>
<dbReference type="GO" id="GO:0005856">
    <property type="term" value="C:cytoskeleton"/>
    <property type="evidence" value="ECO:0007669"/>
    <property type="project" value="UniProtKB-UniRule"/>
</dbReference>
<dbReference type="InterPro" id="IPR020776">
    <property type="entry name" value="Tyr_kinase_non-rcpt_Jak1"/>
</dbReference>
<dbReference type="GO" id="GO:0005131">
    <property type="term" value="F:growth hormone receptor binding"/>
    <property type="evidence" value="ECO:0007669"/>
    <property type="project" value="TreeGrafter"/>
</dbReference>
<feature type="active site" description="Proton acceptor" evidence="14">
    <location>
        <position position="929"/>
    </location>
</feature>
<dbReference type="CDD" id="cd14473">
    <property type="entry name" value="FERM_B-lobe"/>
    <property type="match status" value="1"/>
</dbReference>
<dbReference type="InterPro" id="IPR011009">
    <property type="entry name" value="Kinase-like_dom_sf"/>
</dbReference>
<dbReference type="PROSITE" id="PS00109">
    <property type="entry name" value="PROTEIN_KINASE_TYR"/>
    <property type="match status" value="1"/>
</dbReference>
<dbReference type="SMART" id="SM00219">
    <property type="entry name" value="TyrKc"/>
    <property type="match status" value="2"/>
</dbReference>
<evidence type="ECO:0000256" key="2">
    <source>
        <dbReference type="ARBA" id="ARBA00022553"/>
    </source>
</evidence>
<dbReference type="SUPFAM" id="SSF50729">
    <property type="entry name" value="PH domain-like"/>
    <property type="match status" value="1"/>
</dbReference>
<evidence type="ECO:0000259" key="17">
    <source>
        <dbReference type="PROSITE" id="PS50011"/>
    </source>
</evidence>
<comment type="catalytic activity">
    <reaction evidence="12 13">
        <text>L-tyrosyl-[protein] + ATP = O-phospho-L-tyrosyl-[protein] + ADP + H(+)</text>
        <dbReference type="Rhea" id="RHEA:10596"/>
        <dbReference type="Rhea" id="RHEA-COMP:10136"/>
        <dbReference type="Rhea" id="RHEA-COMP:20101"/>
        <dbReference type="ChEBI" id="CHEBI:15378"/>
        <dbReference type="ChEBI" id="CHEBI:30616"/>
        <dbReference type="ChEBI" id="CHEBI:46858"/>
        <dbReference type="ChEBI" id="CHEBI:61978"/>
        <dbReference type="ChEBI" id="CHEBI:456216"/>
        <dbReference type="EC" id="2.7.10.2"/>
    </reaction>
</comment>
<comment type="similarity">
    <text evidence="13">Belongs to the protein kinase superfamily. Tyr protein kinase family. JAK subfamily.</text>
</comment>
<dbReference type="InterPro" id="IPR001245">
    <property type="entry name" value="Ser-Thr/Tyr_kinase_cat_dom"/>
</dbReference>
<dbReference type="FunFam" id="3.30.200.20:FF:000293">
    <property type="entry name" value="Tyrosine-protein kinase"/>
    <property type="match status" value="1"/>
</dbReference>
<evidence type="ECO:0000256" key="1">
    <source>
        <dbReference type="ARBA" id="ARBA00001946"/>
    </source>
</evidence>
<evidence type="ECO:0000256" key="13">
    <source>
        <dbReference type="PIRNR" id="PIRNR000636"/>
    </source>
</evidence>
<dbReference type="PANTHER" id="PTHR45807:SF5">
    <property type="entry name" value="TYROSINE-PROTEIN KINASE JAK1"/>
    <property type="match status" value="1"/>
</dbReference>